<dbReference type="InterPro" id="IPR004369">
    <property type="entry name" value="Prolyl-tRNA_editing_YbaK/EbsC"/>
</dbReference>
<comment type="similarity">
    <text evidence="1">Belongs to the prolyl-tRNA editing family. YbaK/EbsC subfamily.</text>
</comment>
<evidence type="ECO:0000256" key="1">
    <source>
        <dbReference type="ARBA" id="ARBA00009798"/>
    </source>
</evidence>
<dbReference type="CDD" id="cd00002">
    <property type="entry name" value="YbaK_deacylase"/>
    <property type="match status" value="1"/>
</dbReference>
<protein>
    <submittedName>
        <fullName evidence="5">Cys-tRNA deacylase</fullName>
    </submittedName>
</protein>
<evidence type="ECO:0000256" key="3">
    <source>
        <dbReference type="ARBA" id="ARBA00023239"/>
    </source>
</evidence>
<name>A0AA40P9X2_9PSED</name>
<feature type="domain" description="YbaK/aminoacyl-tRNA synthetase-associated" evidence="4">
    <location>
        <begin position="145"/>
        <end position="255"/>
    </location>
</feature>
<dbReference type="Gene3D" id="3.90.960.10">
    <property type="entry name" value="YbaK/aminoacyl-tRNA synthetase-associated domain"/>
    <property type="match status" value="1"/>
</dbReference>
<keyword evidence="3" id="KW-0456">Lyase</keyword>
<evidence type="ECO:0000313" key="5">
    <source>
        <dbReference type="EMBL" id="KPZ07523.1"/>
    </source>
</evidence>
<evidence type="ECO:0000259" key="4">
    <source>
        <dbReference type="Pfam" id="PF04073"/>
    </source>
</evidence>
<dbReference type="PANTHER" id="PTHR30411">
    <property type="entry name" value="CYTOPLASMIC PROTEIN"/>
    <property type="match status" value="1"/>
</dbReference>
<dbReference type="PANTHER" id="PTHR30411:SF0">
    <property type="entry name" value="CYS-TRNA(PRO)_CYS-TRNA(CYS) DEACYLASE YBAK"/>
    <property type="match status" value="1"/>
</dbReference>
<dbReference type="AlphaFoldDB" id="A0AA40P9X2"/>
<organism evidence="5 6">
    <name type="scientific">Pseudomonas tremae</name>
    <dbReference type="NCBI Taxonomy" id="200454"/>
    <lineage>
        <taxon>Bacteria</taxon>
        <taxon>Pseudomonadati</taxon>
        <taxon>Pseudomonadota</taxon>
        <taxon>Gammaproteobacteria</taxon>
        <taxon>Pseudomonadales</taxon>
        <taxon>Pseudomonadaceae</taxon>
        <taxon>Pseudomonas</taxon>
    </lineage>
</organism>
<dbReference type="Pfam" id="PF04073">
    <property type="entry name" value="tRNA_edit"/>
    <property type="match status" value="1"/>
</dbReference>
<dbReference type="GO" id="GO:0006412">
    <property type="term" value="P:translation"/>
    <property type="evidence" value="ECO:0007669"/>
    <property type="project" value="UniProtKB-KW"/>
</dbReference>
<dbReference type="SUPFAM" id="SSF55826">
    <property type="entry name" value="YbaK/ProRS associated domain"/>
    <property type="match status" value="1"/>
</dbReference>
<dbReference type="GO" id="GO:0016829">
    <property type="term" value="F:lyase activity"/>
    <property type="evidence" value="ECO:0007669"/>
    <property type="project" value="UniProtKB-KW"/>
</dbReference>
<dbReference type="InterPro" id="IPR007214">
    <property type="entry name" value="YbaK/aa-tRNA-synth-assoc-dom"/>
</dbReference>
<dbReference type="GO" id="GO:0002161">
    <property type="term" value="F:aminoacyl-tRNA deacylase activity"/>
    <property type="evidence" value="ECO:0007669"/>
    <property type="project" value="InterPro"/>
</dbReference>
<sequence length="270" mass="30520">MFCFCLGTLRQAWVLVIHAYQKNPISDRWYELYRKSAFDNIRKRKNIGKNPPCQRSEPNGQQICDTPHRRFSRLYTGVFEQFSKGHHCYRSRESRHVHFTSLKVIVVSTPLERCMTPALDLLKKNRVEHRIHSYEHDPKAASYGLEAAEKLGLEPARVFKTLLASTEKGELLVAVVPVVGTLDLKALAHACGAKKTEMADPAAAQRSTGYLLGGISPLGQKRRLRTFIDETAQLFESIYVSAGRRGLEVELSADMLAEHTQARFAPIGRE</sequence>
<dbReference type="NCBIfam" id="TIGR00011">
    <property type="entry name" value="YbaK_EbsC"/>
    <property type="match status" value="1"/>
</dbReference>
<gene>
    <name evidence="5" type="ORF">ALO43_04772</name>
</gene>
<dbReference type="Proteomes" id="UP000050523">
    <property type="component" value="Unassembled WGS sequence"/>
</dbReference>
<proteinExistence type="inferred from homology"/>
<keyword evidence="2" id="KW-0648">Protein biosynthesis</keyword>
<dbReference type="InterPro" id="IPR036754">
    <property type="entry name" value="YbaK/aa-tRNA-synt-asso_dom_sf"/>
</dbReference>
<reference evidence="5 6" key="1">
    <citation type="submission" date="2015-09" db="EMBL/GenBank/DDBJ databases">
        <title>Genome announcement of multiple Pseudomonas syringae strains.</title>
        <authorList>
            <person name="Thakur S."/>
            <person name="Wang P.W."/>
            <person name="Gong Y."/>
            <person name="Weir B.S."/>
            <person name="Guttman D.S."/>
        </authorList>
    </citation>
    <scope>NUCLEOTIDE SEQUENCE [LARGE SCALE GENOMIC DNA]</scope>
    <source>
        <strain evidence="5 6">ICMP9151</strain>
    </source>
</reference>
<comment type="caution">
    <text evidence="5">The sequence shown here is derived from an EMBL/GenBank/DDBJ whole genome shotgun (WGS) entry which is preliminary data.</text>
</comment>
<evidence type="ECO:0000256" key="2">
    <source>
        <dbReference type="ARBA" id="ARBA00022917"/>
    </source>
</evidence>
<dbReference type="EMBL" id="LJRO01000024">
    <property type="protein sequence ID" value="KPZ07523.1"/>
    <property type="molecule type" value="Genomic_DNA"/>
</dbReference>
<accession>A0AA40P9X2</accession>
<evidence type="ECO:0000313" key="6">
    <source>
        <dbReference type="Proteomes" id="UP000050523"/>
    </source>
</evidence>